<dbReference type="RefSeq" id="WP_167148467.1">
    <property type="nucleotide sequence ID" value="NZ_JAAMOX010000001.1"/>
</dbReference>
<sequence>MSAVELEIHRKCNEAEQYLVVVKQAFHNAEASIAQYQRAIGWFEHVRENYRELTGKTFVAVRA</sequence>
<accession>A0A7X5TTZ7</accession>
<dbReference type="EMBL" id="JAAMOX010000001">
    <property type="protein sequence ID" value="NIH53122.1"/>
    <property type="molecule type" value="Genomic_DNA"/>
</dbReference>
<reference evidence="1 2" key="1">
    <citation type="submission" date="2020-02" db="EMBL/GenBank/DDBJ databases">
        <title>Sequencing the genomes of 1000 actinobacteria strains.</title>
        <authorList>
            <person name="Klenk H.-P."/>
        </authorList>
    </citation>
    <scope>NUCLEOTIDE SEQUENCE [LARGE SCALE GENOMIC DNA]</scope>
    <source>
        <strain evidence="1 2">DSM 27960</strain>
    </source>
</reference>
<evidence type="ECO:0000313" key="1">
    <source>
        <dbReference type="EMBL" id="NIH53122.1"/>
    </source>
</evidence>
<evidence type="ECO:0000313" key="2">
    <source>
        <dbReference type="Proteomes" id="UP000541033"/>
    </source>
</evidence>
<name>A0A7X5TTZ7_9MICO</name>
<organism evidence="1 2">
    <name type="scientific">Lysinibacter cavernae</name>
    <dbReference type="NCBI Taxonomy" id="1640652"/>
    <lineage>
        <taxon>Bacteria</taxon>
        <taxon>Bacillati</taxon>
        <taxon>Actinomycetota</taxon>
        <taxon>Actinomycetes</taxon>
        <taxon>Micrococcales</taxon>
        <taxon>Microbacteriaceae</taxon>
        <taxon>Lysinibacter</taxon>
    </lineage>
</organism>
<comment type="caution">
    <text evidence="1">The sequence shown here is derived from an EMBL/GenBank/DDBJ whole genome shotgun (WGS) entry which is preliminary data.</text>
</comment>
<dbReference type="Proteomes" id="UP000541033">
    <property type="component" value="Unassembled WGS sequence"/>
</dbReference>
<protein>
    <submittedName>
        <fullName evidence="1">Uncharacterized protein</fullName>
    </submittedName>
</protein>
<dbReference type="AlphaFoldDB" id="A0A7X5TTZ7"/>
<keyword evidence="2" id="KW-1185">Reference proteome</keyword>
<proteinExistence type="predicted"/>
<gene>
    <name evidence="1" type="ORF">FHX76_000990</name>
</gene>